<name>A0AAQ4E9C8_AMBAM</name>
<accession>A0AAQ4E9C8</accession>
<dbReference type="AlphaFoldDB" id="A0AAQ4E9C8"/>
<protein>
    <submittedName>
        <fullName evidence="2">Uncharacterized protein</fullName>
    </submittedName>
</protein>
<gene>
    <name evidence="2" type="ORF">V5799_025407</name>
</gene>
<sequence>MIASMSTSPQRPHYLRTAPTPNALNGLGSTATMPTYAHLRRLFVMQSLTSGVLPQDWKIGASIISAAHHLSSRIHHSKTVYPPPARTASNLRSFFVKSSRDWNDMPPAAIHLTNPTKFKKKIEAIIL</sequence>
<evidence type="ECO:0000313" key="3">
    <source>
        <dbReference type="Proteomes" id="UP001321473"/>
    </source>
</evidence>
<evidence type="ECO:0000313" key="2">
    <source>
        <dbReference type="EMBL" id="KAK8771349.1"/>
    </source>
</evidence>
<feature type="compositionally biased region" description="Polar residues" evidence="1">
    <location>
        <begin position="1"/>
        <end position="10"/>
    </location>
</feature>
<dbReference type="EMBL" id="JARKHS020019864">
    <property type="protein sequence ID" value="KAK8771349.1"/>
    <property type="molecule type" value="Genomic_DNA"/>
</dbReference>
<comment type="caution">
    <text evidence="2">The sequence shown here is derived from an EMBL/GenBank/DDBJ whole genome shotgun (WGS) entry which is preliminary data.</text>
</comment>
<keyword evidence="3" id="KW-1185">Reference proteome</keyword>
<feature type="region of interest" description="Disordered" evidence="1">
    <location>
        <begin position="1"/>
        <end position="21"/>
    </location>
</feature>
<evidence type="ECO:0000256" key="1">
    <source>
        <dbReference type="SAM" id="MobiDB-lite"/>
    </source>
</evidence>
<reference evidence="2 3" key="1">
    <citation type="journal article" date="2023" name="Arcadia Sci">
        <title>De novo assembly of a long-read Amblyomma americanum tick genome.</title>
        <authorList>
            <person name="Chou S."/>
            <person name="Poskanzer K.E."/>
            <person name="Rollins M."/>
            <person name="Thuy-Boun P.S."/>
        </authorList>
    </citation>
    <scope>NUCLEOTIDE SEQUENCE [LARGE SCALE GENOMIC DNA]</scope>
    <source>
        <strain evidence="2">F_SG_1</strain>
        <tissue evidence="2">Salivary glands</tissue>
    </source>
</reference>
<dbReference type="Proteomes" id="UP001321473">
    <property type="component" value="Unassembled WGS sequence"/>
</dbReference>
<proteinExistence type="predicted"/>
<organism evidence="2 3">
    <name type="scientific">Amblyomma americanum</name>
    <name type="common">Lone star tick</name>
    <dbReference type="NCBI Taxonomy" id="6943"/>
    <lineage>
        <taxon>Eukaryota</taxon>
        <taxon>Metazoa</taxon>
        <taxon>Ecdysozoa</taxon>
        <taxon>Arthropoda</taxon>
        <taxon>Chelicerata</taxon>
        <taxon>Arachnida</taxon>
        <taxon>Acari</taxon>
        <taxon>Parasitiformes</taxon>
        <taxon>Ixodida</taxon>
        <taxon>Ixodoidea</taxon>
        <taxon>Ixodidae</taxon>
        <taxon>Amblyomminae</taxon>
        <taxon>Amblyomma</taxon>
    </lineage>
</organism>